<evidence type="ECO:0000313" key="5">
    <source>
        <dbReference type="Proteomes" id="UP000275456"/>
    </source>
</evidence>
<feature type="domain" description="HTH tetR-type" evidence="3">
    <location>
        <begin position="11"/>
        <end position="71"/>
    </location>
</feature>
<feature type="DNA-binding region" description="H-T-H motif" evidence="2">
    <location>
        <begin position="34"/>
        <end position="53"/>
    </location>
</feature>
<proteinExistence type="predicted"/>
<gene>
    <name evidence="4" type="ORF">EDD26_1714</name>
</gene>
<dbReference type="InterPro" id="IPR050109">
    <property type="entry name" value="HTH-type_TetR-like_transc_reg"/>
</dbReference>
<sequence length="206" mass="22311">MAQQARSYHHGSLREELVREGRALLEEQGPQAVTVRELARRVGVSHGAPLRHFADRDALLDAIAASGFDELRAQLEAARGPEDFEARFTAYVRGHVRFAQRHAALMRLMFASAGGERPERGPSAQSSAERFFALGSELLGKQDPEALGPLPFLLAATTEGISAMACAGRLPPHRVDEVVDAAVRMLMPLALQQLGEALDPVTERGA</sequence>
<dbReference type="InterPro" id="IPR001647">
    <property type="entry name" value="HTH_TetR"/>
</dbReference>
<dbReference type="Gene3D" id="1.10.357.10">
    <property type="entry name" value="Tetracycline Repressor, domain 2"/>
    <property type="match status" value="1"/>
</dbReference>
<evidence type="ECO:0000313" key="4">
    <source>
        <dbReference type="EMBL" id="ROR66332.1"/>
    </source>
</evidence>
<dbReference type="EMBL" id="RKHJ01000001">
    <property type="protein sequence ID" value="ROR66332.1"/>
    <property type="molecule type" value="Genomic_DNA"/>
</dbReference>
<dbReference type="PROSITE" id="PS50977">
    <property type="entry name" value="HTH_TETR_2"/>
    <property type="match status" value="1"/>
</dbReference>
<evidence type="ECO:0000256" key="1">
    <source>
        <dbReference type="ARBA" id="ARBA00023125"/>
    </source>
</evidence>
<dbReference type="SUPFAM" id="SSF46689">
    <property type="entry name" value="Homeodomain-like"/>
    <property type="match status" value="1"/>
</dbReference>
<dbReference type="AlphaFoldDB" id="A0A3N2AU99"/>
<dbReference type="GO" id="GO:0003700">
    <property type="term" value="F:DNA-binding transcription factor activity"/>
    <property type="evidence" value="ECO:0007669"/>
    <property type="project" value="TreeGrafter"/>
</dbReference>
<evidence type="ECO:0000259" key="3">
    <source>
        <dbReference type="PROSITE" id="PS50977"/>
    </source>
</evidence>
<dbReference type="SUPFAM" id="SSF48498">
    <property type="entry name" value="Tetracyclin repressor-like, C-terminal domain"/>
    <property type="match status" value="1"/>
</dbReference>
<reference evidence="4 5" key="1">
    <citation type="submission" date="2018-11" db="EMBL/GenBank/DDBJ databases">
        <title>Sequencing the genomes of 1000 actinobacteria strains.</title>
        <authorList>
            <person name="Klenk H.-P."/>
        </authorList>
    </citation>
    <scope>NUCLEOTIDE SEQUENCE [LARGE SCALE GENOMIC DNA]</scope>
    <source>
        <strain evidence="4 5">DSM 9580</strain>
    </source>
</reference>
<dbReference type="InterPro" id="IPR009057">
    <property type="entry name" value="Homeodomain-like_sf"/>
</dbReference>
<comment type="caution">
    <text evidence="4">The sequence shown here is derived from an EMBL/GenBank/DDBJ whole genome shotgun (WGS) entry which is preliminary data.</text>
</comment>
<accession>A0A3N2AU99</accession>
<dbReference type="GO" id="GO:0000976">
    <property type="term" value="F:transcription cis-regulatory region binding"/>
    <property type="evidence" value="ECO:0007669"/>
    <property type="project" value="TreeGrafter"/>
</dbReference>
<dbReference type="InterPro" id="IPR036271">
    <property type="entry name" value="Tet_transcr_reg_TetR-rel_C_sf"/>
</dbReference>
<keyword evidence="1 2" id="KW-0238">DNA-binding</keyword>
<dbReference type="OrthoDB" id="3173376at2"/>
<dbReference type="PANTHER" id="PTHR30055:SF220">
    <property type="entry name" value="TETR-FAMILY REGULATORY PROTEIN"/>
    <property type="match status" value="1"/>
</dbReference>
<dbReference type="Pfam" id="PF00440">
    <property type="entry name" value="TetR_N"/>
    <property type="match status" value="1"/>
</dbReference>
<name>A0A3N2AU99_9MICO</name>
<evidence type="ECO:0000256" key="2">
    <source>
        <dbReference type="PROSITE-ProRule" id="PRU00335"/>
    </source>
</evidence>
<keyword evidence="5" id="KW-1185">Reference proteome</keyword>
<dbReference type="PANTHER" id="PTHR30055">
    <property type="entry name" value="HTH-TYPE TRANSCRIPTIONAL REGULATOR RUTR"/>
    <property type="match status" value="1"/>
</dbReference>
<dbReference type="Proteomes" id="UP000275456">
    <property type="component" value="Unassembled WGS sequence"/>
</dbReference>
<protein>
    <submittedName>
        <fullName evidence="4">TetR family transcriptional regulator</fullName>
    </submittedName>
</protein>
<organism evidence="4 5">
    <name type="scientific">Agrococcus jenensis</name>
    <dbReference type="NCBI Taxonomy" id="46353"/>
    <lineage>
        <taxon>Bacteria</taxon>
        <taxon>Bacillati</taxon>
        <taxon>Actinomycetota</taxon>
        <taxon>Actinomycetes</taxon>
        <taxon>Micrococcales</taxon>
        <taxon>Microbacteriaceae</taxon>
        <taxon>Agrococcus</taxon>
    </lineage>
</organism>